<evidence type="ECO:0008006" key="3">
    <source>
        <dbReference type="Google" id="ProtNLM"/>
    </source>
</evidence>
<proteinExistence type="predicted"/>
<dbReference type="Gene3D" id="1.10.490.110">
    <property type="entry name" value="Uncharacterized conserved protein DUF2267"/>
    <property type="match status" value="1"/>
</dbReference>
<dbReference type="Proteomes" id="UP000317977">
    <property type="component" value="Unassembled WGS sequence"/>
</dbReference>
<protein>
    <recommendedName>
        <fullName evidence="3">DUF2267 domain-containing protein</fullName>
    </recommendedName>
</protein>
<dbReference type="AlphaFoldDB" id="A0A5C6EG40"/>
<dbReference type="InterPro" id="IPR018727">
    <property type="entry name" value="DUF2267"/>
</dbReference>
<reference evidence="1 2" key="1">
    <citation type="submission" date="2019-02" db="EMBL/GenBank/DDBJ databases">
        <title>Deep-cultivation of Planctomycetes and their phenomic and genomic characterization uncovers novel biology.</title>
        <authorList>
            <person name="Wiegand S."/>
            <person name="Jogler M."/>
            <person name="Boedeker C."/>
            <person name="Pinto D."/>
            <person name="Vollmers J."/>
            <person name="Rivas-Marin E."/>
            <person name="Kohn T."/>
            <person name="Peeters S.H."/>
            <person name="Heuer A."/>
            <person name="Rast P."/>
            <person name="Oberbeckmann S."/>
            <person name="Bunk B."/>
            <person name="Jeske O."/>
            <person name="Meyerdierks A."/>
            <person name="Storesund J.E."/>
            <person name="Kallscheuer N."/>
            <person name="Luecker S."/>
            <person name="Lage O.M."/>
            <person name="Pohl T."/>
            <person name="Merkel B.J."/>
            <person name="Hornburger P."/>
            <person name="Mueller R.-W."/>
            <person name="Bruemmer F."/>
            <person name="Labrenz M."/>
            <person name="Spormann A.M."/>
            <person name="Op Den Camp H."/>
            <person name="Overmann J."/>
            <person name="Amann R."/>
            <person name="Jetten M.S.M."/>
            <person name="Mascher T."/>
            <person name="Medema M.H."/>
            <person name="Devos D.P."/>
            <person name="Kaster A.-K."/>
            <person name="Ovreas L."/>
            <person name="Rohde M."/>
            <person name="Galperin M.Y."/>
            <person name="Jogler C."/>
        </authorList>
    </citation>
    <scope>NUCLEOTIDE SEQUENCE [LARGE SCALE GENOMIC DNA]</scope>
    <source>
        <strain evidence="1 2">Poly59</strain>
    </source>
</reference>
<keyword evidence="2" id="KW-1185">Reference proteome</keyword>
<gene>
    <name evidence="1" type="ORF">Poly59_56540</name>
</gene>
<evidence type="ECO:0000313" key="2">
    <source>
        <dbReference type="Proteomes" id="UP000317977"/>
    </source>
</evidence>
<evidence type="ECO:0000313" key="1">
    <source>
        <dbReference type="EMBL" id="TWU46681.1"/>
    </source>
</evidence>
<sequence>MAETMVYRNVHGVEQFLIITDDERDNSKASGREHRGVAAFASTVQKTKQWVNELMQELQWDDAQKTYHGLRAVLHALRDRLTIHETADFAAQLPMLIRGMFYEGWQPDFVPVKDRTKEAFLAHVSKAFSADQNVNVEELTIAVLKIVASHVSEGEMNDIEAIIPKPLGELFS</sequence>
<dbReference type="EMBL" id="SJPX01000006">
    <property type="protein sequence ID" value="TWU46681.1"/>
    <property type="molecule type" value="Genomic_DNA"/>
</dbReference>
<dbReference type="Pfam" id="PF10025">
    <property type="entry name" value="DUF2267"/>
    <property type="match status" value="1"/>
</dbReference>
<accession>A0A5C6EG40</accession>
<organism evidence="1 2">
    <name type="scientific">Rubripirellula reticaptiva</name>
    <dbReference type="NCBI Taxonomy" id="2528013"/>
    <lineage>
        <taxon>Bacteria</taxon>
        <taxon>Pseudomonadati</taxon>
        <taxon>Planctomycetota</taxon>
        <taxon>Planctomycetia</taxon>
        <taxon>Pirellulales</taxon>
        <taxon>Pirellulaceae</taxon>
        <taxon>Rubripirellula</taxon>
    </lineage>
</organism>
<name>A0A5C6EG40_9BACT</name>
<dbReference type="RefSeq" id="WP_222436176.1">
    <property type="nucleotide sequence ID" value="NZ_SJPX01000006.1"/>
</dbReference>
<comment type="caution">
    <text evidence="1">The sequence shown here is derived from an EMBL/GenBank/DDBJ whole genome shotgun (WGS) entry which is preliminary data.</text>
</comment>
<dbReference type="InterPro" id="IPR038282">
    <property type="entry name" value="DUF2267_sf"/>
</dbReference>